<accession>K9GMP0</accession>
<dbReference type="OrthoDB" id="573482at2"/>
<dbReference type="SUPFAM" id="SSF47240">
    <property type="entry name" value="Ferritin-like"/>
    <property type="match status" value="1"/>
</dbReference>
<dbReference type="InterPro" id="IPR012347">
    <property type="entry name" value="Ferritin-like"/>
</dbReference>
<dbReference type="CDD" id="cd01048">
    <property type="entry name" value="Ferritin_like_AB2"/>
    <property type="match status" value="1"/>
</dbReference>
<sequence length="161" mass="17335">MMRVADAMAEALDDEYKAIATYESVLAAFGPVRPFVNIVEAERRHAGALLRLYERRGLTPPRDRWSGSVPAPASVKDACAAGVTAEVENAALYDRLLAAVSGDAEVARVFTNLRDASQQRHLPAFRRCLEGGGGPDAGPVRRGHGRRQGRRNGRGGTCLAH</sequence>
<dbReference type="Gene3D" id="1.20.1260.10">
    <property type="match status" value="1"/>
</dbReference>
<dbReference type="AlphaFoldDB" id="K9GMP0"/>
<feature type="compositionally biased region" description="Basic residues" evidence="1">
    <location>
        <begin position="141"/>
        <end position="153"/>
    </location>
</feature>
<comment type="caution">
    <text evidence="2">The sequence shown here is derived from an EMBL/GenBank/DDBJ whole genome shotgun (WGS) entry which is preliminary data.</text>
</comment>
<dbReference type="InterPro" id="IPR009078">
    <property type="entry name" value="Ferritin-like_SF"/>
</dbReference>
<name>K9GMP0_9PROT</name>
<evidence type="ECO:0000313" key="3">
    <source>
        <dbReference type="Proteomes" id="UP000009881"/>
    </source>
</evidence>
<keyword evidence="3" id="KW-1185">Reference proteome</keyword>
<proteinExistence type="predicted"/>
<dbReference type="STRING" id="1238182.C882_2802"/>
<dbReference type="PATRIC" id="fig|1238182.3.peg.4353"/>
<organism evidence="2 3">
    <name type="scientific">Caenispirillum salinarum AK4</name>
    <dbReference type="NCBI Taxonomy" id="1238182"/>
    <lineage>
        <taxon>Bacteria</taxon>
        <taxon>Pseudomonadati</taxon>
        <taxon>Pseudomonadota</taxon>
        <taxon>Alphaproteobacteria</taxon>
        <taxon>Rhodospirillales</taxon>
        <taxon>Novispirillaceae</taxon>
        <taxon>Caenispirillum</taxon>
    </lineage>
</organism>
<evidence type="ECO:0000256" key="1">
    <source>
        <dbReference type="SAM" id="MobiDB-lite"/>
    </source>
</evidence>
<dbReference type="Proteomes" id="UP000009881">
    <property type="component" value="Unassembled WGS sequence"/>
</dbReference>
<dbReference type="InterPro" id="IPR019243">
    <property type="entry name" value="DUF2202"/>
</dbReference>
<dbReference type="EMBL" id="ANHY01000031">
    <property type="protein sequence ID" value="EKV26367.1"/>
    <property type="molecule type" value="Genomic_DNA"/>
</dbReference>
<feature type="region of interest" description="Disordered" evidence="1">
    <location>
        <begin position="128"/>
        <end position="161"/>
    </location>
</feature>
<protein>
    <recommendedName>
        <fullName evidence="4">DUF2202 domain-containing protein</fullName>
    </recommendedName>
</protein>
<reference evidence="2 3" key="1">
    <citation type="journal article" date="2013" name="Genome Announc.">
        <title>Draft Genome Sequence of an Alphaproteobacterium, Caenispirillum salinarum AK4(T), Isolated from a Solar Saltern.</title>
        <authorList>
            <person name="Khatri I."/>
            <person name="Singh A."/>
            <person name="Korpole S."/>
            <person name="Pinnaka A.K."/>
            <person name="Subramanian S."/>
        </authorList>
    </citation>
    <scope>NUCLEOTIDE SEQUENCE [LARGE SCALE GENOMIC DNA]</scope>
    <source>
        <strain evidence="2 3">AK4</strain>
    </source>
</reference>
<gene>
    <name evidence="2" type="ORF">C882_2802</name>
</gene>
<evidence type="ECO:0008006" key="4">
    <source>
        <dbReference type="Google" id="ProtNLM"/>
    </source>
</evidence>
<dbReference type="RefSeq" id="WP_009542793.1">
    <property type="nucleotide sequence ID" value="NZ_ANHY01000031.1"/>
</dbReference>
<dbReference type="eggNOG" id="COG1633">
    <property type="taxonomic scope" value="Bacteria"/>
</dbReference>
<evidence type="ECO:0000313" key="2">
    <source>
        <dbReference type="EMBL" id="EKV26367.1"/>
    </source>
</evidence>